<comment type="subcellular location">
    <subcellularLocation>
        <location evidence="2">Bacterial flagellum basal body</location>
    </subcellularLocation>
</comment>
<keyword evidence="4" id="KW-0969">Cilium</keyword>
<comment type="function">
    <text evidence="1">Assembles around the rod to form the L-ring and probably protects the motor/basal body from shearing forces during rotation.</text>
</comment>
<evidence type="ECO:0000313" key="4">
    <source>
        <dbReference type="EMBL" id="OIQ90892.1"/>
    </source>
</evidence>
<keyword evidence="3" id="KW-0732">Signal</keyword>
<gene>
    <name evidence="4" type="primary">flgI_7</name>
    <name evidence="4" type="ORF">GALL_272290</name>
</gene>
<name>A0A1J5RFL9_9ZZZZ</name>
<dbReference type="PANTHER" id="PTHR30381">
    <property type="entry name" value="FLAGELLAR P-RING PERIPLASMIC PROTEIN FLGI"/>
    <property type="match status" value="1"/>
</dbReference>
<dbReference type="NCBIfam" id="NF003676">
    <property type="entry name" value="PRK05303.1"/>
    <property type="match status" value="1"/>
</dbReference>
<dbReference type="HAMAP" id="MF_00416">
    <property type="entry name" value="FlgI"/>
    <property type="match status" value="1"/>
</dbReference>
<accession>A0A1J5RFL9</accession>
<proteinExistence type="inferred from homology"/>
<protein>
    <submittedName>
        <fullName evidence="4">Flagellar P-ring protein</fullName>
    </submittedName>
</protein>
<evidence type="ECO:0000256" key="2">
    <source>
        <dbReference type="ARBA" id="ARBA00004117"/>
    </source>
</evidence>
<sequence length="387" mass="40931">MTRALHIDHRPLRQFLLICGLAIAALVWTHPAHASSRIKDIASFEGVRENYLVGYGLVVGLNGTGDTMDNSEFTRQSLIGMLNRLGVNTLPNTTNGQLALKPKNVAAVMVTARLPAFARQGTKIDVTVSALGDATNLMGGTLMVTPLTGADGEVYAISQGQVVTGGYSASGAAASATKAIPTTGRIANGAIIEREVPFDMMNMQSVQVALRNPDFTTARRVAQAINAYLGDDVARPTDPGTVHLQVPAKYRGDTVALLTDIEQLRVQPDQLARVVIDEHTGTIVMGEEVRISTVAIAQGNLTIRITETPQVSQPSPFSATGSTVVVPRTNVQVDEGQGNKMSVLKNGVTLHDLVSNLNALGIGPRDLISILQSIKAAGALQADLEVM</sequence>
<dbReference type="PANTHER" id="PTHR30381:SF0">
    <property type="entry name" value="FLAGELLAR P-RING PROTEIN"/>
    <property type="match status" value="1"/>
</dbReference>
<dbReference type="PRINTS" id="PR01010">
    <property type="entry name" value="FLGPRINGFLGI"/>
</dbReference>
<dbReference type="InterPro" id="IPR001782">
    <property type="entry name" value="Flag_FlgI"/>
</dbReference>
<dbReference type="GO" id="GO:0009428">
    <property type="term" value="C:bacterial-type flagellum basal body, distal rod, P ring"/>
    <property type="evidence" value="ECO:0007669"/>
    <property type="project" value="InterPro"/>
</dbReference>
<dbReference type="EMBL" id="MLJW01000277">
    <property type="protein sequence ID" value="OIQ90892.1"/>
    <property type="molecule type" value="Genomic_DNA"/>
</dbReference>
<dbReference type="GO" id="GO:0005198">
    <property type="term" value="F:structural molecule activity"/>
    <property type="evidence" value="ECO:0007669"/>
    <property type="project" value="InterPro"/>
</dbReference>
<dbReference type="GO" id="GO:0030288">
    <property type="term" value="C:outer membrane-bounded periplasmic space"/>
    <property type="evidence" value="ECO:0007669"/>
    <property type="project" value="InterPro"/>
</dbReference>
<dbReference type="Pfam" id="PF02119">
    <property type="entry name" value="FlgI"/>
    <property type="match status" value="1"/>
</dbReference>
<organism evidence="4">
    <name type="scientific">mine drainage metagenome</name>
    <dbReference type="NCBI Taxonomy" id="410659"/>
    <lineage>
        <taxon>unclassified sequences</taxon>
        <taxon>metagenomes</taxon>
        <taxon>ecological metagenomes</taxon>
    </lineage>
</organism>
<reference evidence="4" key="1">
    <citation type="submission" date="2016-10" db="EMBL/GenBank/DDBJ databases">
        <title>Sequence of Gallionella enrichment culture.</title>
        <authorList>
            <person name="Poehlein A."/>
            <person name="Muehling M."/>
            <person name="Daniel R."/>
        </authorList>
    </citation>
    <scope>NUCLEOTIDE SEQUENCE</scope>
</reference>
<comment type="caution">
    <text evidence="4">The sequence shown here is derived from an EMBL/GenBank/DDBJ whole genome shotgun (WGS) entry which is preliminary data.</text>
</comment>
<keyword evidence="4" id="KW-0966">Cell projection</keyword>
<evidence type="ECO:0000256" key="1">
    <source>
        <dbReference type="ARBA" id="ARBA00002591"/>
    </source>
</evidence>
<keyword evidence="4" id="KW-0282">Flagellum</keyword>
<dbReference type="GO" id="GO:0071973">
    <property type="term" value="P:bacterial-type flagellum-dependent cell motility"/>
    <property type="evidence" value="ECO:0007669"/>
    <property type="project" value="InterPro"/>
</dbReference>
<dbReference type="AlphaFoldDB" id="A0A1J5RFL9"/>
<evidence type="ECO:0000256" key="3">
    <source>
        <dbReference type="ARBA" id="ARBA00022729"/>
    </source>
</evidence>